<sequence>MSRAAPREHPATAAKRPTKAAARKLISALAGS</sequence>
<reference evidence="2 3" key="1">
    <citation type="submission" date="2013-12" db="EMBL/GenBank/DDBJ databases">
        <title>Annotated genome of Streptomyces scopuliridis.</title>
        <authorList>
            <person name="Olson J.B."/>
        </authorList>
    </citation>
    <scope>NUCLEOTIDE SEQUENCE [LARGE SCALE GENOMIC DNA]</scope>
    <source>
        <strain evidence="2 3">RB72</strain>
    </source>
</reference>
<feature type="region of interest" description="Disordered" evidence="1">
    <location>
        <begin position="1"/>
        <end position="32"/>
    </location>
</feature>
<protein>
    <submittedName>
        <fullName evidence="2">Uncharacterized protein</fullName>
    </submittedName>
</protein>
<dbReference type="EMBL" id="AZSP01000112">
    <property type="protein sequence ID" value="PVE12348.1"/>
    <property type="molecule type" value="Genomic_DNA"/>
</dbReference>
<evidence type="ECO:0000256" key="1">
    <source>
        <dbReference type="SAM" id="MobiDB-lite"/>
    </source>
</evidence>
<keyword evidence="3" id="KW-1185">Reference proteome</keyword>
<proteinExistence type="predicted"/>
<accession>A0A2T7TB60</accession>
<organism evidence="2 3">
    <name type="scientific">Streptomyces scopuliridis RB72</name>
    <dbReference type="NCBI Taxonomy" id="1440053"/>
    <lineage>
        <taxon>Bacteria</taxon>
        <taxon>Bacillati</taxon>
        <taxon>Actinomycetota</taxon>
        <taxon>Actinomycetes</taxon>
        <taxon>Kitasatosporales</taxon>
        <taxon>Streptomycetaceae</taxon>
        <taxon>Streptomyces</taxon>
    </lineage>
</organism>
<dbReference type="AlphaFoldDB" id="A0A2T7TB60"/>
<evidence type="ECO:0000313" key="3">
    <source>
        <dbReference type="Proteomes" id="UP000245992"/>
    </source>
</evidence>
<feature type="compositionally biased region" description="Basic and acidic residues" evidence="1">
    <location>
        <begin position="1"/>
        <end position="10"/>
    </location>
</feature>
<dbReference type="Proteomes" id="UP000245992">
    <property type="component" value="Unassembled WGS sequence"/>
</dbReference>
<comment type="caution">
    <text evidence="2">The sequence shown here is derived from an EMBL/GenBank/DDBJ whole genome shotgun (WGS) entry which is preliminary data.</text>
</comment>
<evidence type="ECO:0000313" key="2">
    <source>
        <dbReference type="EMBL" id="PVE12348.1"/>
    </source>
</evidence>
<gene>
    <name evidence="2" type="ORF">Y717_03325</name>
</gene>
<name>A0A2T7TB60_9ACTN</name>